<dbReference type="PANTHER" id="PTHR11956:SF5">
    <property type="entry name" value="ARGININE--TRNA LIGASE, CYTOPLASMIC"/>
    <property type="match status" value="1"/>
</dbReference>
<evidence type="ECO:0000313" key="5">
    <source>
        <dbReference type="EMBL" id="GJS79697.1"/>
    </source>
</evidence>
<comment type="caution">
    <text evidence="5">The sequence shown here is derived from an EMBL/GenBank/DDBJ whole genome shotgun (WGS) entry which is preliminary data.</text>
</comment>
<keyword evidence="5" id="KW-0436">Ligase</keyword>
<protein>
    <recommendedName>
        <fullName evidence="2">arginine--tRNA ligase</fullName>
        <ecNumber evidence="2">6.1.1.19</ecNumber>
    </recommendedName>
</protein>
<gene>
    <name evidence="5" type="ORF">Tco_0729578</name>
</gene>
<organism evidence="5 6">
    <name type="scientific">Tanacetum coccineum</name>
    <dbReference type="NCBI Taxonomy" id="301880"/>
    <lineage>
        <taxon>Eukaryota</taxon>
        <taxon>Viridiplantae</taxon>
        <taxon>Streptophyta</taxon>
        <taxon>Embryophyta</taxon>
        <taxon>Tracheophyta</taxon>
        <taxon>Spermatophyta</taxon>
        <taxon>Magnoliopsida</taxon>
        <taxon>eudicotyledons</taxon>
        <taxon>Gunneridae</taxon>
        <taxon>Pentapetalae</taxon>
        <taxon>asterids</taxon>
        <taxon>campanulids</taxon>
        <taxon>Asterales</taxon>
        <taxon>Asteraceae</taxon>
        <taxon>Asteroideae</taxon>
        <taxon>Anthemideae</taxon>
        <taxon>Anthemidinae</taxon>
        <taxon>Tanacetum</taxon>
    </lineage>
</organism>
<reference evidence="5" key="2">
    <citation type="submission" date="2022-01" db="EMBL/GenBank/DDBJ databases">
        <authorList>
            <person name="Yamashiro T."/>
            <person name="Shiraishi A."/>
            <person name="Satake H."/>
            <person name="Nakayama K."/>
        </authorList>
    </citation>
    <scope>NUCLEOTIDE SEQUENCE</scope>
</reference>
<comment type="similarity">
    <text evidence="1">Belongs to the class-I aminoacyl-tRNA synthetase family.</text>
</comment>
<sequence>TGFVIQEDKRWSLEEEVNKLIDETLDLSFPELNDEEPVILPCKEAYGDYQCENVLSIWPKLREAKRPIKPVAVGESIHMMLKDGIDTWAPKLPVERVIIHIPSIASKETIDDRLRHTCIGDTLTRMLEYSKVVVSSSGSDLEARQAQEDEFHKCFSFEERDGDVVICSKAEGEPKPLIRVKWEEGLDNAFKDLGALWTGLVNKNADWIVCLTPEWRREYIEMCFTAAEHARWISTDRYYGLSYAGYRTRAELRTLFNLLQRDEAAESHGYTDASVFECAIKYTYLKNNRLAECTFNFDEMLCAEGNTFVNLLSTHARIRRITSDSCKDIDKLKKLTARELIWEKVEVLEKDKGHALGFHLLGFTEVIRQACLSVLPHILCEFLYELSEKFNNYNSSYTSVREVGSVAKTSRLLLCEATAVVMEKCFHLLGITPVFSGNIKKTKLEDEAQPFGYLSYLKQRLCVNEPQDLVITPPVSVARDPPRNSRFELIAVCPDISNMFKKGKMFGYIIASDAYGVRTNGWEPIYKPDCGYVSLLNCDWYDAEDMINHGFVYPRNPSSHHTVPLSHSFSIRMELVVETEEKDSFFQLGYEGRELDFSEFERKNAADVACRVLVVEGKELVAHLYYILLKDALDTFLEVTFNRDAAPGALQVYGEMNAYYGDDFPYSSDNLVKGFYKTRLFEPDVKSGLWAPVITDYTSDSEEERRG</sequence>
<evidence type="ECO:0000256" key="2">
    <source>
        <dbReference type="ARBA" id="ARBA00012837"/>
    </source>
</evidence>
<dbReference type="PANTHER" id="PTHR11956">
    <property type="entry name" value="ARGINYL-TRNA SYNTHETASE"/>
    <property type="match status" value="1"/>
</dbReference>
<dbReference type="InterPro" id="IPR014729">
    <property type="entry name" value="Rossmann-like_a/b/a_fold"/>
</dbReference>
<keyword evidence="6" id="KW-1185">Reference proteome</keyword>
<name>A0ABQ4YQ69_9ASTR</name>
<comment type="catalytic activity">
    <reaction evidence="3">
        <text>tRNA(Arg) + L-arginine + ATP = L-arginyl-tRNA(Arg) + AMP + diphosphate</text>
        <dbReference type="Rhea" id="RHEA:20301"/>
        <dbReference type="Rhea" id="RHEA-COMP:9658"/>
        <dbReference type="Rhea" id="RHEA-COMP:9673"/>
        <dbReference type="ChEBI" id="CHEBI:30616"/>
        <dbReference type="ChEBI" id="CHEBI:32682"/>
        <dbReference type="ChEBI" id="CHEBI:33019"/>
        <dbReference type="ChEBI" id="CHEBI:78442"/>
        <dbReference type="ChEBI" id="CHEBI:78513"/>
        <dbReference type="ChEBI" id="CHEBI:456215"/>
        <dbReference type="EC" id="6.1.1.19"/>
    </reaction>
</comment>
<dbReference type="GO" id="GO:0016874">
    <property type="term" value="F:ligase activity"/>
    <property type="evidence" value="ECO:0007669"/>
    <property type="project" value="UniProtKB-KW"/>
</dbReference>
<dbReference type="InterPro" id="IPR008909">
    <property type="entry name" value="DALR_anticod-bd"/>
</dbReference>
<dbReference type="Gene3D" id="3.40.50.620">
    <property type="entry name" value="HUPs"/>
    <property type="match status" value="1"/>
</dbReference>
<dbReference type="InterPro" id="IPR009080">
    <property type="entry name" value="tRNAsynth_Ia_anticodon-bd"/>
</dbReference>
<dbReference type="Gene3D" id="1.10.730.10">
    <property type="entry name" value="Isoleucyl-tRNA Synthetase, Domain 1"/>
    <property type="match status" value="1"/>
</dbReference>
<feature type="non-terminal residue" evidence="5">
    <location>
        <position position="1"/>
    </location>
</feature>
<accession>A0ABQ4YQ69</accession>
<dbReference type="EMBL" id="BQNB010010615">
    <property type="protein sequence ID" value="GJS79697.1"/>
    <property type="molecule type" value="Genomic_DNA"/>
</dbReference>
<evidence type="ECO:0000313" key="6">
    <source>
        <dbReference type="Proteomes" id="UP001151760"/>
    </source>
</evidence>
<dbReference type="Proteomes" id="UP001151760">
    <property type="component" value="Unassembled WGS sequence"/>
</dbReference>
<dbReference type="SMART" id="SM00836">
    <property type="entry name" value="DALR_1"/>
    <property type="match status" value="1"/>
</dbReference>
<evidence type="ECO:0000259" key="4">
    <source>
        <dbReference type="SMART" id="SM00836"/>
    </source>
</evidence>
<dbReference type="SUPFAM" id="SSF47323">
    <property type="entry name" value="Anticodon-binding domain of a subclass of class I aminoacyl-tRNA synthetases"/>
    <property type="match status" value="1"/>
</dbReference>
<dbReference type="EC" id="6.1.1.19" evidence="2"/>
<dbReference type="Pfam" id="PF05746">
    <property type="entry name" value="DALR_1"/>
    <property type="match status" value="1"/>
</dbReference>
<evidence type="ECO:0000256" key="3">
    <source>
        <dbReference type="ARBA" id="ARBA00049339"/>
    </source>
</evidence>
<evidence type="ECO:0000256" key="1">
    <source>
        <dbReference type="ARBA" id="ARBA00005594"/>
    </source>
</evidence>
<reference evidence="5" key="1">
    <citation type="journal article" date="2022" name="Int. J. Mol. Sci.">
        <title>Draft Genome of Tanacetum Coccineum: Genomic Comparison of Closely Related Tanacetum-Family Plants.</title>
        <authorList>
            <person name="Yamashiro T."/>
            <person name="Shiraishi A."/>
            <person name="Nakayama K."/>
            <person name="Satake H."/>
        </authorList>
    </citation>
    <scope>NUCLEOTIDE SEQUENCE</scope>
</reference>
<proteinExistence type="inferred from homology"/>
<dbReference type="InterPro" id="IPR001278">
    <property type="entry name" value="Arg-tRNA-ligase"/>
</dbReference>
<feature type="domain" description="DALR anticodon binding" evidence="4">
    <location>
        <begin position="311"/>
        <end position="433"/>
    </location>
</feature>